<dbReference type="InterPro" id="IPR013830">
    <property type="entry name" value="SGNH_hydro"/>
</dbReference>
<dbReference type="CDD" id="cd01822">
    <property type="entry name" value="Lysophospholipase_L1_like"/>
    <property type="match status" value="1"/>
</dbReference>
<dbReference type="Proteomes" id="UP001484239">
    <property type="component" value="Unassembled WGS sequence"/>
</dbReference>
<keyword evidence="4" id="KW-1185">Reference proteome</keyword>
<dbReference type="SUPFAM" id="SSF52266">
    <property type="entry name" value="SGNH hydrolase"/>
    <property type="match status" value="1"/>
</dbReference>
<sequence>MPRSFVRVCCLLLLGLVGSGCEPTPPDAATREGAAGSPNAGGSSARVADASEPDGPRVVFLGTSLTAGLGLRLPSERWPERLGAMADSAGTPIRVVNAGRSGDTSAGGLGRLEWLLRDTVDLLVIELGANDGLRGLPTDDLADNLRTVIDDTRAAWPEAAVLLVGMEAPTNLGDSYTRDFRSVFTSVATDREVSLVPFLLEGVAGEDDLNQADRIHPTAEGHARIAATVWPHLERLLLELSGESRP</sequence>
<dbReference type="InterPro" id="IPR051532">
    <property type="entry name" value="Ester_Hydrolysis_Enzymes"/>
</dbReference>
<evidence type="ECO:0000256" key="1">
    <source>
        <dbReference type="SAM" id="MobiDB-lite"/>
    </source>
</evidence>
<evidence type="ECO:0000259" key="2">
    <source>
        <dbReference type="Pfam" id="PF13472"/>
    </source>
</evidence>
<dbReference type="InterPro" id="IPR036514">
    <property type="entry name" value="SGNH_hydro_sf"/>
</dbReference>
<evidence type="ECO:0000313" key="4">
    <source>
        <dbReference type="Proteomes" id="UP001484239"/>
    </source>
</evidence>
<feature type="region of interest" description="Disordered" evidence="1">
    <location>
        <begin position="26"/>
        <end position="53"/>
    </location>
</feature>
<feature type="domain" description="SGNH hydrolase-type esterase" evidence="2">
    <location>
        <begin position="60"/>
        <end position="224"/>
    </location>
</feature>
<gene>
    <name evidence="3" type="ORF">WI372_05345</name>
</gene>
<reference evidence="3 4" key="1">
    <citation type="submission" date="2024-02" db="EMBL/GenBank/DDBJ databases">
        <title>A novel Gemmatimonadota bacterium.</title>
        <authorList>
            <person name="Du Z.-J."/>
            <person name="Ye Y.-Q."/>
        </authorList>
    </citation>
    <scope>NUCLEOTIDE SEQUENCE [LARGE SCALE GENOMIC DNA]</scope>
    <source>
        <strain evidence="3 4">DH-20</strain>
    </source>
</reference>
<evidence type="ECO:0000313" key="3">
    <source>
        <dbReference type="EMBL" id="MEK9500394.1"/>
    </source>
</evidence>
<dbReference type="Gene3D" id="3.40.50.1110">
    <property type="entry name" value="SGNH hydrolase"/>
    <property type="match status" value="1"/>
</dbReference>
<dbReference type="PROSITE" id="PS51257">
    <property type="entry name" value="PROKAR_LIPOPROTEIN"/>
    <property type="match status" value="1"/>
</dbReference>
<name>A0ABU9E6V2_9BACT</name>
<protein>
    <submittedName>
        <fullName evidence="3">Arylesterase</fullName>
    </submittedName>
</protein>
<feature type="compositionally biased region" description="Low complexity" evidence="1">
    <location>
        <begin position="33"/>
        <end position="45"/>
    </location>
</feature>
<dbReference type="PANTHER" id="PTHR30383">
    <property type="entry name" value="THIOESTERASE 1/PROTEASE 1/LYSOPHOSPHOLIPASE L1"/>
    <property type="match status" value="1"/>
</dbReference>
<dbReference type="Pfam" id="PF13472">
    <property type="entry name" value="Lipase_GDSL_2"/>
    <property type="match status" value="1"/>
</dbReference>
<dbReference type="EMBL" id="JBBHLI010000002">
    <property type="protein sequence ID" value="MEK9500394.1"/>
    <property type="molecule type" value="Genomic_DNA"/>
</dbReference>
<organism evidence="3 4">
    <name type="scientific">Gaopeijia maritima</name>
    <dbReference type="NCBI Taxonomy" id="3119007"/>
    <lineage>
        <taxon>Bacteria</taxon>
        <taxon>Pseudomonadati</taxon>
        <taxon>Gemmatimonadota</taxon>
        <taxon>Longimicrobiia</taxon>
        <taxon>Gaopeijiales</taxon>
        <taxon>Gaopeijiaceae</taxon>
        <taxon>Gaopeijia</taxon>
    </lineage>
</organism>
<comment type="caution">
    <text evidence="3">The sequence shown here is derived from an EMBL/GenBank/DDBJ whole genome shotgun (WGS) entry which is preliminary data.</text>
</comment>
<accession>A0ABU9E6V2</accession>
<proteinExistence type="predicted"/>
<dbReference type="RefSeq" id="WP_405274992.1">
    <property type="nucleotide sequence ID" value="NZ_CP144380.1"/>
</dbReference>
<dbReference type="PANTHER" id="PTHR30383:SF24">
    <property type="entry name" value="THIOESTERASE 1_PROTEASE 1_LYSOPHOSPHOLIPASE L1"/>
    <property type="match status" value="1"/>
</dbReference>